<feature type="transmembrane region" description="Helical" evidence="9">
    <location>
        <begin position="59"/>
        <end position="78"/>
    </location>
</feature>
<feature type="transmembrane region" description="Helical" evidence="9">
    <location>
        <begin position="98"/>
        <end position="118"/>
    </location>
</feature>
<organism evidence="10 11">
    <name type="scientific">Trichuris muris</name>
    <name type="common">Mouse whipworm</name>
    <dbReference type="NCBI Taxonomy" id="70415"/>
    <lineage>
        <taxon>Eukaryota</taxon>
        <taxon>Metazoa</taxon>
        <taxon>Ecdysozoa</taxon>
        <taxon>Nematoda</taxon>
        <taxon>Enoplea</taxon>
        <taxon>Dorylaimia</taxon>
        <taxon>Trichinellida</taxon>
        <taxon>Trichuridae</taxon>
        <taxon>Trichuris</taxon>
    </lineage>
</organism>
<dbReference type="PANTHER" id="PTHR23129">
    <property type="entry name" value="ACYL-COENZYME A DIPHOSPHATASE FITM2"/>
    <property type="match status" value="1"/>
</dbReference>
<dbReference type="GO" id="GO:0005789">
    <property type="term" value="C:endoplasmic reticulum membrane"/>
    <property type="evidence" value="ECO:0007669"/>
    <property type="project" value="UniProtKB-SubCell"/>
</dbReference>
<evidence type="ECO:0000256" key="9">
    <source>
        <dbReference type="SAM" id="Phobius"/>
    </source>
</evidence>
<evidence type="ECO:0000256" key="8">
    <source>
        <dbReference type="SAM" id="MobiDB-lite"/>
    </source>
</evidence>
<dbReference type="STRING" id="70415.A0A5S6QAS4"/>
<name>A0A5S6QAS4_TRIMR</name>
<keyword evidence="7 9" id="KW-0472">Membrane</keyword>
<keyword evidence="5 9" id="KW-1133">Transmembrane helix</keyword>
<keyword evidence="3" id="KW-0378">Hydrolase</keyword>
<dbReference type="GO" id="GO:0010945">
    <property type="term" value="F:coenzyme A diphosphatase activity"/>
    <property type="evidence" value="ECO:0007669"/>
    <property type="project" value="InterPro"/>
</dbReference>
<keyword evidence="2 9" id="KW-0812">Transmembrane</keyword>
<evidence type="ECO:0000313" key="10">
    <source>
        <dbReference type="Proteomes" id="UP000046395"/>
    </source>
</evidence>
<dbReference type="InterPro" id="IPR019388">
    <property type="entry name" value="FIT"/>
</dbReference>
<dbReference type="WBParaSite" id="TMUE_1000004298.1">
    <property type="protein sequence ID" value="TMUE_1000004298.1"/>
    <property type="gene ID" value="WBGene00294776"/>
</dbReference>
<dbReference type="Pfam" id="PF10261">
    <property type="entry name" value="FIT"/>
    <property type="match status" value="2"/>
</dbReference>
<evidence type="ECO:0000256" key="7">
    <source>
        <dbReference type="ARBA" id="ARBA00023136"/>
    </source>
</evidence>
<evidence type="ECO:0000256" key="1">
    <source>
        <dbReference type="ARBA" id="ARBA00004477"/>
    </source>
</evidence>
<dbReference type="GO" id="GO:0019915">
    <property type="term" value="P:lipid storage"/>
    <property type="evidence" value="ECO:0007669"/>
    <property type="project" value="InterPro"/>
</dbReference>
<reference evidence="11" key="1">
    <citation type="submission" date="2019-12" db="UniProtKB">
        <authorList>
            <consortium name="WormBaseParasite"/>
        </authorList>
    </citation>
    <scope>IDENTIFICATION</scope>
</reference>
<evidence type="ECO:0000256" key="6">
    <source>
        <dbReference type="ARBA" id="ARBA00023098"/>
    </source>
</evidence>
<sequence>MVMTRSQKRSINGGNGVSSTRPAIAKRSLPPPDSLFSIWTWLAMHLLKSSVLFPIEKKVLIFSLWVLIASFASDFANLPRHYYFVRKDNVLNVVFVKWGWAWLLVVLGPFVCEELAVFRRWDNLRKLLEEASDANPPPQVIHLSSESVEYYLNVHRELSPRIRFLFVLNCLLNLLWEFMLVITTLYYHSFAQKFSGAAIAIGCWFITYRVWYPCPCSPGLPGSGGLKYQ</sequence>
<proteinExistence type="predicted"/>
<evidence type="ECO:0000256" key="3">
    <source>
        <dbReference type="ARBA" id="ARBA00022801"/>
    </source>
</evidence>
<evidence type="ECO:0000256" key="2">
    <source>
        <dbReference type="ARBA" id="ARBA00022692"/>
    </source>
</evidence>
<keyword evidence="10" id="KW-1185">Reference proteome</keyword>
<dbReference type="AlphaFoldDB" id="A0A5S6QAS4"/>
<feature type="region of interest" description="Disordered" evidence="8">
    <location>
        <begin position="1"/>
        <end position="25"/>
    </location>
</feature>
<evidence type="ECO:0000313" key="11">
    <source>
        <dbReference type="WBParaSite" id="TMUE_1000004298.1"/>
    </source>
</evidence>
<evidence type="ECO:0000256" key="4">
    <source>
        <dbReference type="ARBA" id="ARBA00022824"/>
    </source>
</evidence>
<evidence type="ECO:0000256" key="5">
    <source>
        <dbReference type="ARBA" id="ARBA00022989"/>
    </source>
</evidence>
<accession>A0A5S6QAS4</accession>
<dbReference type="GO" id="GO:0034389">
    <property type="term" value="P:lipid droplet organization"/>
    <property type="evidence" value="ECO:0007669"/>
    <property type="project" value="TreeGrafter"/>
</dbReference>
<protein>
    <submittedName>
        <fullName evidence="11">XK-related protein</fullName>
    </submittedName>
</protein>
<comment type="subcellular location">
    <subcellularLocation>
        <location evidence="1">Endoplasmic reticulum membrane</location>
        <topology evidence="1">Multi-pass membrane protein</topology>
    </subcellularLocation>
</comment>
<feature type="transmembrane region" description="Helical" evidence="9">
    <location>
        <begin position="164"/>
        <end position="188"/>
    </location>
</feature>
<feature type="compositionally biased region" description="Polar residues" evidence="8">
    <location>
        <begin position="9"/>
        <end position="21"/>
    </location>
</feature>
<dbReference type="Proteomes" id="UP000046395">
    <property type="component" value="Unassembled WGS sequence"/>
</dbReference>
<dbReference type="PANTHER" id="PTHR23129:SF0">
    <property type="entry name" value="ACYL-COENZYME A DIPHOSPHATASE FITM2"/>
    <property type="match status" value="1"/>
</dbReference>
<keyword evidence="6" id="KW-0443">Lipid metabolism</keyword>
<dbReference type="GO" id="GO:0008654">
    <property type="term" value="P:phospholipid biosynthetic process"/>
    <property type="evidence" value="ECO:0007669"/>
    <property type="project" value="TreeGrafter"/>
</dbReference>
<keyword evidence="4" id="KW-0256">Endoplasmic reticulum</keyword>